<protein>
    <submittedName>
        <fullName evidence="1">Uncharacterized protein</fullName>
    </submittedName>
</protein>
<evidence type="ECO:0000313" key="1">
    <source>
        <dbReference type="EMBL" id="SMG34907.1"/>
    </source>
</evidence>
<proteinExistence type="predicted"/>
<gene>
    <name evidence="1" type="ORF">SAMN06296010_1997</name>
</gene>
<name>A0A1X7K2V7_9MICO</name>
<keyword evidence="2" id="KW-1185">Reference proteome</keyword>
<dbReference type="EMBL" id="FXAY01000003">
    <property type="protein sequence ID" value="SMG34907.1"/>
    <property type="molecule type" value="Genomic_DNA"/>
</dbReference>
<dbReference type="AlphaFoldDB" id="A0A1X7K2V7"/>
<accession>A0A1X7K2V7</accession>
<organism evidence="1 2">
    <name type="scientific">Agreia pratensis</name>
    <dbReference type="NCBI Taxonomy" id="150121"/>
    <lineage>
        <taxon>Bacteria</taxon>
        <taxon>Bacillati</taxon>
        <taxon>Actinomycetota</taxon>
        <taxon>Actinomycetes</taxon>
        <taxon>Micrococcales</taxon>
        <taxon>Microbacteriaceae</taxon>
        <taxon>Agreia</taxon>
    </lineage>
</organism>
<evidence type="ECO:0000313" key="2">
    <source>
        <dbReference type="Proteomes" id="UP000193244"/>
    </source>
</evidence>
<sequence length="58" mass="6242">MLGLMATFKVTINPLTGSSETVEAEDYSIQGSFAQFFDAEGNVIASYNTNSFASIVKQ</sequence>
<dbReference type="Proteomes" id="UP000193244">
    <property type="component" value="Unassembled WGS sequence"/>
</dbReference>
<reference evidence="2" key="1">
    <citation type="submission" date="2017-04" db="EMBL/GenBank/DDBJ databases">
        <authorList>
            <person name="Varghese N."/>
            <person name="Submissions S."/>
        </authorList>
    </citation>
    <scope>NUCLEOTIDE SEQUENCE [LARGE SCALE GENOMIC DNA]</scope>
    <source>
        <strain evidence="2">VKM Ac-2510</strain>
    </source>
</reference>